<evidence type="ECO:0000313" key="3">
    <source>
        <dbReference type="Proteomes" id="UP001595793"/>
    </source>
</evidence>
<dbReference type="Pfam" id="PF19515">
    <property type="entry name" value="DUF6048"/>
    <property type="match status" value="1"/>
</dbReference>
<accession>A0ABV8H4X1</accession>
<dbReference type="EMBL" id="JBHSAS010000002">
    <property type="protein sequence ID" value="MFC4025854.1"/>
    <property type="molecule type" value="Genomic_DNA"/>
</dbReference>
<comment type="caution">
    <text evidence="2">The sequence shown here is derived from an EMBL/GenBank/DDBJ whole genome shotgun (WGS) entry which is preliminary data.</text>
</comment>
<keyword evidence="3" id="KW-1185">Reference proteome</keyword>
<dbReference type="InterPro" id="IPR046111">
    <property type="entry name" value="DUF6048"/>
</dbReference>
<feature type="chain" id="PRO_5047028120" evidence="1">
    <location>
        <begin position="33"/>
        <end position="255"/>
    </location>
</feature>
<keyword evidence="1" id="KW-0732">Signal</keyword>
<proteinExistence type="predicted"/>
<dbReference type="Proteomes" id="UP001595793">
    <property type="component" value="Unassembled WGS sequence"/>
</dbReference>
<dbReference type="RefSeq" id="WP_290232989.1">
    <property type="nucleotide sequence ID" value="NZ_JAUFPZ010000002.1"/>
</dbReference>
<name>A0ABV8H4X1_9FLAO</name>
<organism evidence="2 3">
    <name type="scientific">Zunongwangia endophytica</name>
    <dbReference type="NCBI Taxonomy" id="1808945"/>
    <lineage>
        <taxon>Bacteria</taxon>
        <taxon>Pseudomonadati</taxon>
        <taxon>Bacteroidota</taxon>
        <taxon>Flavobacteriia</taxon>
        <taxon>Flavobacteriales</taxon>
        <taxon>Flavobacteriaceae</taxon>
        <taxon>Zunongwangia</taxon>
    </lineage>
</organism>
<evidence type="ECO:0000313" key="2">
    <source>
        <dbReference type="EMBL" id="MFC4025854.1"/>
    </source>
</evidence>
<reference evidence="3" key="1">
    <citation type="journal article" date="2019" name="Int. J. Syst. Evol. Microbiol.">
        <title>The Global Catalogue of Microorganisms (GCM) 10K type strain sequencing project: providing services to taxonomists for standard genome sequencing and annotation.</title>
        <authorList>
            <consortium name="The Broad Institute Genomics Platform"/>
            <consortium name="The Broad Institute Genome Sequencing Center for Infectious Disease"/>
            <person name="Wu L."/>
            <person name="Ma J."/>
        </authorList>
    </citation>
    <scope>NUCLEOTIDE SEQUENCE [LARGE SCALE GENOMIC DNA]</scope>
    <source>
        <strain evidence="3">CECT 9128</strain>
    </source>
</reference>
<evidence type="ECO:0000256" key="1">
    <source>
        <dbReference type="SAM" id="SignalP"/>
    </source>
</evidence>
<gene>
    <name evidence="2" type="ORF">ACFOS1_00405</name>
</gene>
<protein>
    <submittedName>
        <fullName evidence="2">DUF6048 family protein</fullName>
    </submittedName>
</protein>
<feature type="signal peptide" evidence="1">
    <location>
        <begin position="1"/>
        <end position="32"/>
    </location>
</feature>
<sequence>MNRIVKKHTSKNNLLSAILSLCCILCFQVNLIAQERNLDSETNTPETLNDTTYREKYGLRIGIDLSKLARTFFEDNYTGFLIEGDMRVYKNYYAAAEIGNETLPFNEDEIEVSASGSFIKLGVNYNAYENWAGMENIVFAGIRYGFSTFSQDVEQYRIYTRNTYFDDDIRRDRGETSGLTTGWIELMAGFKVEVLNNLFLSANVQLKSRVNESKPEDFDNLTIPGFGRTFDDSKFGIGYGYSISYLIPIFKKAKN</sequence>